<evidence type="ECO:0000256" key="1">
    <source>
        <dbReference type="SAM" id="MobiDB-lite"/>
    </source>
</evidence>
<dbReference type="InterPro" id="IPR013320">
    <property type="entry name" value="ConA-like_dom_sf"/>
</dbReference>
<name>A0A0G1GTU3_9BACT</name>
<evidence type="ECO:0000256" key="2">
    <source>
        <dbReference type="SAM" id="Phobius"/>
    </source>
</evidence>
<feature type="region of interest" description="Disordered" evidence="1">
    <location>
        <begin position="159"/>
        <end position="195"/>
    </location>
</feature>
<sequence>MLLKSEALTRERESKKPAQNGSVLIVALLIIVGIIGSGFVAYKIFRPTSPKPSSKTEIRNTPTLTPSVENQPLPQDETVKNNSDDTSVFNEQTVKCLGADRKYSYVTQEICNTNKNYWVKILGSFPTDPEEIIRCLGADGKYSSVPRITCEDTNKFWDTHKPSSSSNNSSNSQSISNSTSLGITSTPTPTPTPTPIPWYLAGGAPTPIAAYQPKGSTNLATSYINLANPGTYNAAPGIAPIFNQDKGWRGTGTQYLSTGITPTNDQTWSTIVKFTDSIANTSKAILGARAAAGAPIWGFQPYSVGYWSGGSLTVGPNISSGVIAISGNTAYRNGIAETGNITTGVGTLPTIYLLAFNQNNTPNLIWSGHLAAAAIYNTILTPAQVLAVTNAVNELTVMSGVKGVINNHISLGNVLQYERTQTWSVGCTLSKSSAASNAIIFSNVPNDGAFPGYELYVSPAGLLNVRLIHAVSTPAPNGSIWVKGATNIVDGNTHRVWATYDGSSTAAGVKIYVDGTLETMTTLEDTLGATIVNAAQNFYITSQTGWDDSYYFSDGWIRDFVLDNVVRDAVYVSANSDPYTVPLPDPGTRQLLLRFNEGTGTTASDTSGNGYNATLTNSATWAIY</sequence>
<evidence type="ECO:0000313" key="4">
    <source>
        <dbReference type="Proteomes" id="UP000034617"/>
    </source>
</evidence>
<feature type="compositionally biased region" description="Polar residues" evidence="1">
    <location>
        <begin position="51"/>
        <end position="73"/>
    </location>
</feature>
<accession>A0A0G1GTU3</accession>
<reference evidence="3 4" key="1">
    <citation type="journal article" date="2015" name="Nature">
        <title>rRNA introns, odd ribosomes, and small enigmatic genomes across a large radiation of phyla.</title>
        <authorList>
            <person name="Brown C.T."/>
            <person name="Hug L.A."/>
            <person name="Thomas B.C."/>
            <person name="Sharon I."/>
            <person name="Castelle C.J."/>
            <person name="Singh A."/>
            <person name="Wilkins M.J."/>
            <person name="Williams K.H."/>
            <person name="Banfield J.F."/>
        </authorList>
    </citation>
    <scope>NUCLEOTIDE SEQUENCE [LARGE SCALE GENOMIC DNA]</scope>
</reference>
<dbReference type="Gene3D" id="2.60.120.200">
    <property type="match status" value="1"/>
</dbReference>
<gene>
    <name evidence="3" type="ORF">UW22_C0021G0009</name>
</gene>
<evidence type="ECO:0000313" key="3">
    <source>
        <dbReference type="EMBL" id="KKT37643.1"/>
    </source>
</evidence>
<dbReference type="AlphaFoldDB" id="A0A0G1GTU3"/>
<keyword evidence="2" id="KW-0812">Transmembrane</keyword>
<dbReference type="SUPFAM" id="SSF49899">
    <property type="entry name" value="Concanavalin A-like lectins/glucanases"/>
    <property type="match status" value="1"/>
</dbReference>
<feature type="compositionally biased region" description="Low complexity" evidence="1">
    <location>
        <begin position="163"/>
        <end position="187"/>
    </location>
</feature>
<keyword evidence="2" id="KW-0472">Membrane</keyword>
<organism evidence="3 4">
    <name type="scientific">Candidatus Gottesmanbacteria bacterium GW2011_GWB1_44_11c</name>
    <dbReference type="NCBI Taxonomy" id="1618447"/>
    <lineage>
        <taxon>Bacteria</taxon>
        <taxon>Candidatus Gottesmaniibacteriota</taxon>
    </lineage>
</organism>
<proteinExistence type="predicted"/>
<keyword evidence="2" id="KW-1133">Transmembrane helix</keyword>
<protein>
    <submittedName>
        <fullName evidence="3">Uncharacterized protein</fullName>
    </submittedName>
</protein>
<feature type="transmembrane region" description="Helical" evidence="2">
    <location>
        <begin position="21"/>
        <end position="45"/>
    </location>
</feature>
<dbReference type="Proteomes" id="UP000034617">
    <property type="component" value="Unassembled WGS sequence"/>
</dbReference>
<feature type="region of interest" description="Disordered" evidence="1">
    <location>
        <begin position="49"/>
        <end position="85"/>
    </location>
</feature>
<comment type="caution">
    <text evidence="3">The sequence shown here is derived from an EMBL/GenBank/DDBJ whole genome shotgun (WGS) entry which is preliminary data.</text>
</comment>
<dbReference type="EMBL" id="LCHM01000021">
    <property type="protein sequence ID" value="KKT37643.1"/>
    <property type="molecule type" value="Genomic_DNA"/>
</dbReference>